<feature type="domain" description="Putative oxidoreductase/dehydrogenase Rossmann-like" evidence="1">
    <location>
        <begin position="23"/>
        <end position="138"/>
    </location>
</feature>
<dbReference type="Gene3D" id="1.10.1040.20">
    <property type="entry name" value="ProC-like, C-terminal domain"/>
    <property type="match status" value="1"/>
</dbReference>
<dbReference type="InterPro" id="IPR019665">
    <property type="entry name" value="OxRdtase/DH_put_Rossmann_dom"/>
</dbReference>
<evidence type="ECO:0000259" key="2">
    <source>
        <dbReference type="Pfam" id="PF10728"/>
    </source>
</evidence>
<dbReference type="Gene3D" id="3.40.50.720">
    <property type="entry name" value="NAD(P)-binding Rossmann-like Domain"/>
    <property type="match status" value="1"/>
</dbReference>
<dbReference type="PANTHER" id="PTHR40459:SF1">
    <property type="entry name" value="CONSERVED HYPOTHETICAL ALANINE AND LEUCINE RICH PROTEIN"/>
    <property type="match status" value="1"/>
</dbReference>
<comment type="caution">
    <text evidence="3">The sequence shown here is derived from an EMBL/GenBank/DDBJ whole genome shotgun (WGS) entry which is preliminary data.</text>
</comment>
<dbReference type="Proteomes" id="UP001364224">
    <property type="component" value="Unassembled WGS sequence"/>
</dbReference>
<keyword evidence="4" id="KW-1185">Reference proteome</keyword>
<reference evidence="3 4" key="1">
    <citation type="submission" date="2024-02" db="EMBL/GenBank/DDBJ databases">
        <title>Adaptive strategies in a cosmopolitan and abundant soil bacterium.</title>
        <authorList>
            <person name="Carini P."/>
        </authorList>
    </citation>
    <scope>NUCLEOTIDE SEQUENCE [LARGE SCALE GENOMIC DNA]</scope>
    <source>
        <strain evidence="3 4">AZCC 1608</strain>
    </source>
</reference>
<dbReference type="InterPro" id="IPR018931">
    <property type="entry name" value="DUF2520"/>
</dbReference>
<protein>
    <submittedName>
        <fullName evidence="3">Short-subunit dehydrogenase-like oxidoreductase (DUF2520 family)</fullName>
    </submittedName>
</protein>
<dbReference type="PANTHER" id="PTHR40459">
    <property type="entry name" value="CONSERVED HYPOTHETICAL ALANINE AND LEUCINE RICH PROTEIN"/>
    <property type="match status" value="1"/>
</dbReference>
<proteinExistence type="predicted"/>
<dbReference type="InterPro" id="IPR037108">
    <property type="entry name" value="TM1727-like_C_sf"/>
</dbReference>
<organism evidence="3 4">
    <name type="scientific">Bradyrhizobium algeriense</name>
    <dbReference type="NCBI Taxonomy" id="634784"/>
    <lineage>
        <taxon>Bacteria</taxon>
        <taxon>Pseudomonadati</taxon>
        <taxon>Pseudomonadota</taxon>
        <taxon>Alphaproteobacteria</taxon>
        <taxon>Hyphomicrobiales</taxon>
        <taxon>Nitrobacteraceae</taxon>
        <taxon>Bradyrhizobium</taxon>
    </lineage>
</organism>
<dbReference type="Pfam" id="PF10728">
    <property type="entry name" value="DUF2520"/>
    <property type="match status" value="1"/>
</dbReference>
<name>A0ABU8BE43_9BRAD</name>
<dbReference type="InterPro" id="IPR008927">
    <property type="entry name" value="6-PGluconate_DH-like_C_sf"/>
</dbReference>
<accession>A0ABU8BE43</accession>
<dbReference type="SUPFAM" id="SSF48179">
    <property type="entry name" value="6-phosphogluconate dehydrogenase C-terminal domain-like"/>
    <property type="match status" value="1"/>
</dbReference>
<dbReference type="Pfam" id="PF10727">
    <property type="entry name" value="Rossmann-like"/>
    <property type="match status" value="1"/>
</dbReference>
<evidence type="ECO:0000259" key="1">
    <source>
        <dbReference type="Pfam" id="PF10727"/>
    </source>
</evidence>
<gene>
    <name evidence="3" type="ORF">V1286_004348</name>
</gene>
<dbReference type="InterPro" id="IPR036291">
    <property type="entry name" value="NAD(P)-bd_dom_sf"/>
</dbReference>
<evidence type="ECO:0000313" key="3">
    <source>
        <dbReference type="EMBL" id="MEH2556819.1"/>
    </source>
</evidence>
<dbReference type="RefSeq" id="WP_334482327.1">
    <property type="nucleotide sequence ID" value="NZ_JAZHRV010000001.1"/>
</dbReference>
<dbReference type="SUPFAM" id="SSF51735">
    <property type="entry name" value="NAD(P)-binding Rossmann-fold domains"/>
    <property type="match status" value="1"/>
</dbReference>
<dbReference type="EMBL" id="JAZHRV010000001">
    <property type="protein sequence ID" value="MEH2556819.1"/>
    <property type="molecule type" value="Genomic_DNA"/>
</dbReference>
<sequence length="312" mass="33294">MAGAAAKARPHRRELRSMSNELAALRIGFIGAGRVAQTLAPAFDRANLNVAAFYNRGSDAAQRLGSRVPSARPMPHAQHVVDDCDVLFLTVSDDAILPVCRDLRWEPRHRVVHCSGATELTALGHAKSSGAVTGGFHPMQMFANPDVALEGLRGCTVGIEADPDFRRDLERLATSIGCEPLALPAGVRALYHASAYYVGPFLIALLKEGVELWKSFGASEADALRAMMPLLRGTVAAVLDGGLANGMGGCVARGDIGTILKHLEALDERFPSSGALYRELALRNVPLGIERGTLSAGRAAEIENLLLRTRTK</sequence>
<feature type="domain" description="DUF2520" evidence="2">
    <location>
        <begin position="155"/>
        <end position="282"/>
    </location>
</feature>
<evidence type="ECO:0000313" key="4">
    <source>
        <dbReference type="Proteomes" id="UP001364224"/>
    </source>
</evidence>